<name>A0A4V4H556_MUSBA</name>
<gene>
    <name evidence="2" type="ORF">C4D60_Mb10t28170</name>
</gene>
<dbReference type="AlphaFoldDB" id="A0A4V4H556"/>
<feature type="signal peptide" evidence="1">
    <location>
        <begin position="1"/>
        <end position="20"/>
    </location>
</feature>
<keyword evidence="1" id="KW-0732">Signal</keyword>
<dbReference type="Proteomes" id="UP000317650">
    <property type="component" value="Chromosome 10"/>
</dbReference>
<evidence type="ECO:0000313" key="3">
    <source>
        <dbReference type="Proteomes" id="UP000317650"/>
    </source>
</evidence>
<evidence type="ECO:0000313" key="2">
    <source>
        <dbReference type="EMBL" id="THU54726.1"/>
    </source>
</evidence>
<feature type="chain" id="PRO_5020270665" evidence="1">
    <location>
        <begin position="21"/>
        <end position="98"/>
    </location>
</feature>
<keyword evidence="3" id="KW-1185">Reference proteome</keyword>
<proteinExistence type="predicted"/>
<dbReference type="EMBL" id="PYDT01000008">
    <property type="protein sequence ID" value="THU54726.1"/>
    <property type="molecule type" value="Genomic_DNA"/>
</dbReference>
<reference evidence="2 3" key="1">
    <citation type="journal article" date="2019" name="Nat. Plants">
        <title>Genome sequencing of Musa balbisiana reveals subgenome evolution and function divergence in polyploid bananas.</title>
        <authorList>
            <person name="Yao X."/>
        </authorList>
    </citation>
    <scope>NUCLEOTIDE SEQUENCE [LARGE SCALE GENOMIC DNA]</scope>
    <source>
        <strain evidence="3">cv. DH-PKW</strain>
        <tissue evidence="2">Leaves</tissue>
    </source>
</reference>
<accession>A0A4V4H556</accession>
<sequence length="98" mass="10801">MNLLALHDSTSFLLLFFVDADFILFTQNILDSCNLLLATIVAPSHIMNASPPRIPIQLSRSSSWLLSLPPDFSLVSKVDFDAILAGFPLLLAERERGS</sequence>
<organism evidence="2 3">
    <name type="scientific">Musa balbisiana</name>
    <name type="common">Banana</name>
    <dbReference type="NCBI Taxonomy" id="52838"/>
    <lineage>
        <taxon>Eukaryota</taxon>
        <taxon>Viridiplantae</taxon>
        <taxon>Streptophyta</taxon>
        <taxon>Embryophyta</taxon>
        <taxon>Tracheophyta</taxon>
        <taxon>Spermatophyta</taxon>
        <taxon>Magnoliopsida</taxon>
        <taxon>Liliopsida</taxon>
        <taxon>Zingiberales</taxon>
        <taxon>Musaceae</taxon>
        <taxon>Musa</taxon>
    </lineage>
</organism>
<evidence type="ECO:0000256" key="1">
    <source>
        <dbReference type="SAM" id="SignalP"/>
    </source>
</evidence>
<comment type="caution">
    <text evidence="2">The sequence shown here is derived from an EMBL/GenBank/DDBJ whole genome shotgun (WGS) entry which is preliminary data.</text>
</comment>
<protein>
    <submittedName>
        <fullName evidence="2">Uncharacterized protein</fullName>
    </submittedName>
</protein>